<reference evidence="1 2" key="1">
    <citation type="journal article" date="2019" name="Nat. Med.">
        <title>A library of human gut bacterial isolates paired with longitudinal multiomics data enables mechanistic microbiome research.</title>
        <authorList>
            <person name="Poyet M."/>
            <person name="Groussin M."/>
            <person name="Gibbons S.M."/>
            <person name="Avila-Pacheco J."/>
            <person name="Jiang X."/>
            <person name="Kearney S.M."/>
            <person name="Perrotta A.R."/>
            <person name="Berdy B."/>
            <person name="Zhao S."/>
            <person name="Lieberman T.D."/>
            <person name="Swanson P.K."/>
            <person name="Smith M."/>
            <person name="Roesemann S."/>
            <person name="Alexander J.E."/>
            <person name="Rich S.A."/>
            <person name="Livny J."/>
            <person name="Vlamakis H."/>
            <person name="Clish C."/>
            <person name="Bullock K."/>
            <person name="Deik A."/>
            <person name="Scott J."/>
            <person name="Pierce K.A."/>
            <person name="Xavier R.J."/>
            <person name="Alm E.J."/>
        </authorList>
    </citation>
    <scope>NUCLEOTIDE SEQUENCE [LARGE SCALE GENOMIC DNA]</scope>
    <source>
        <strain evidence="1 2">BIOML-A32</strain>
    </source>
</reference>
<comment type="caution">
    <text evidence="1">The sequence shown here is derived from an EMBL/GenBank/DDBJ whole genome shotgun (WGS) entry which is preliminary data.</text>
</comment>
<organism evidence="1 2">
    <name type="scientific">Parabacteroides distasonis</name>
    <dbReference type="NCBI Taxonomy" id="823"/>
    <lineage>
        <taxon>Bacteria</taxon>
        <taxon>Pseudomonadati</taxon>
        <taxon>Bacteroidota</taxon>
        <taxon>Bacteroidia</taxon>
        <taxon>Bacteroidales</taxon>
        <taxon>Tannerellaceae</taxon>
        <taxon>Parabacteroides</taxon>
    </lineage>
</organism>
<dbReference type="AlphaFoldDB" id="A0A7K0HGK1"/>
<accession>A0A7K0HGK1</accession>
<proteinExistence type="predicted"/>
<evidence type="ECO:0000313" key="1">
    <source>
        <dbReference type="EMBL" id="MRZ49241.1"/>
    </source>
</evidence>
<evidence type="ECO:0000313" key="2">
    <source>
        <dbReference type="Proteomes" id="UP000441358"/>
    </source>
</evidence>
<dbReference type="Proteomes" id="UP000441358">
    <property type="component" value="Unassembled WGS sequence"/>
</dbReference>
<sequence>MRSKLSIRRKISVFSIDYDIQSKPLANIDMITVIFHSLGLNPFVRCAISELYNHFSAEKVVRVSYVKNTRTFYLF</sequence>
<protein>
    <submittedName>
        <fullName evidence="1">Uncharacterized protein</fullName>
    </submittedName>
</protein>
<gene>
    <name evidence="1" type="ORF">GKD66_03065</name>
</gene>
<name>A0A7K0HGK1_PARDI</name>
<dbReference type="EMBL" id="WKMC01000001">
    <property type="protein sequence ID" value="MRZ49241.1"/>
    <property type="molecule type" value="Genomic_DNA"/>
</dbReference>